<dbReference type="Proteomes" id="UP001357733">
    <property type="component" value="Unassembled WGS sequence"/>
</dbReference>
<evidence type="ECO:0000256" key="2">
    <source>
        <dbReference type="ARBA" id="ARBA00022490"/>
    </source>
</evidence>
<dbReference type="InterPro" id="IPR026564">
    <property type="entry name" value="Transcrip_reg_TACO1-like_dom3"/>
</dbReference>
<dbReference type="GO" id="GO:0006355">
    <property type="term" value="P:regulation of DNA-templated transcription"/>
    <property type="evidence" value="ECO:0007669"/>
    <property type="project" value="UniProtKB-UniRule"/>
</dbReference>
<proteinExistence type="inferred from homology"/>
<keyword evidence="3 6" id="KW-0805">Transcription regulation</keyword>
<dbReference type="RefSeq" id="WP_324620012.1">
    <property type="nucleotide sequence ID" value="NZ_JAYKOT010000003.1"/>
</dbReference>
<evidence type="ECO:0000256" key="5">
    <source>
        <dbReference type="ARBA" id="ARBA00023163"/>
    </source>
</evidence>
<feature type="domain" description="TACO1/YebC-like N-terminal" evidence="8">
    <location>
        <begin position="5"/>
        <end position="75"/>
    </location>
</feature>
<keyword evidence="2 6" id="KW-0963">Cytoplasm</keyword>
<sequence length="241" mass="27135">MSGHNKWSKIKNKKGAEDAKKGKMFTKLARMIFVAAREGGADPEYNAQLKTAIEKAKAENIPNDNIERALKKAQGAEDAGSYEELFYEGYGPEGVAVMVLCLTDNRNRTAPDVRHVFDKFGGNLGQNGSVSFMFDKKGQLVINGEGLDEESVMNDALEAGAEDFISEDGFFEILTVDKDFAEVRDYLLDKGYKFEKADISYIPQNYVKISDEKNIEKMEKLIDSLEDNDDVQEVYHNWDEE</sequence>
<comment type="similarity">
    <text evidence="1 6">Belongs to the TACO1 family.</text>
</comment>
<dbReference type="Pfam" id="PF20772">
    <property type="entry name" value="TACO1_YebC_N"/>
    <property type="match status" value="1"/>
</dbReference>
<comment type="subcellular location">
    <subcellularLocation>
        <location evidence="6">Cytoplasm</location>
    </subcellularLocation>
</comment>
<dbReference type="EMBL" id="JAYKOT010000003">
    <property type="protein sequence ID" value="MEB3429857.1"/>
    <property type="molecule type" value="Genomic_DNA"/>
</dbReference>
<organism evidence="9 10">
    <name type="scientific">Citroniella saccharovorans</name>
    <dbReference type="NCBI Taxonomy" id="2053367"/>
    <lineage>
        <taxon>Bacteria</taxon>
        <taxon>Bacillati</taxon>
        <taxon>Bacillota</taxon>
        <taxon>Tissierellia</taxon>
        <taxon>Tissierellales</taxon>
        <taxon>Peptoniphilaceae</taxon>
        <taxon>Citroniella</taxon>
    </lineage>
</organism>
<evidence type="ECO:0000256" key="3">
    <source>
        <dbReference type="ARBA" id="ARBA00023015"/>
    </source>
</evidence>
<evidence type="ECO:0000259" key="7">
    <source>
        <dbReference type="Pfam" id="PF01709"/>
    </source>
</evidence>
<evidence type="ECO:0000313" key="9">
    <source>
        <dbReference type="EMBL" id="MEB3429857.1"/>
    </source>
</evidence>
<dbReference type="FunFam" id="3.30.70.980:FF:000002">
    <property type="entry name" value="Probable transcriptional regulatory protein YebC"/>
    <property type="match status" value="1"/>
</dbReference>
<dbReference type="NCBIfam" id="NF009044">
    <property type="entry name" value="PRK12378.1"/>
    <property type="match status" value="1"/>
</dbReference>
<dbReference type="InterPro" id="IPR049083">
    <property type="entry name" value="TACO1_YebC_N"/>
</dbReference>
<name>A0AAW9MYZ6_9FIRM</name>
<dbReference type="InterPro" id="IPR002876">
    <property type="entry name" value="Transcrip_reg_TACO1-like"/>
</dbReference>
<dbReference type="GO" id="GO:0003677">
    <property type="term" value="F:DNA binding"/>
    <property type="evidence" value="ECO:0007669"/>
    <property type="project" value="UniProtKB-UniRule"/>
</dbReference>
<feature type="domain" description="TACO1/YebC-like second and third" evidence="7">
    <location>
        <begin position="82"/>
        <end position="238"/>
    </location>
</feature>
<dbReference type="GO" id="GO:0005829">
    <property type="term" value="C:cytosol"/>
    <property type="evidence" value="ECO:0007669"/>
    <property type="project" value="TreeGrafter"/>
</dbReference>
<dbReference type="Pfam" id="PF01709">
    <property type="entry name" value="Transcrip_reg"/>
    <property type="match status" value="1"/>
</dbReference>
<dbReference type="PANTHER" id="PTHR12532:SF0">
    <property type="entry name" value="TRANSLATIONAL ACTIVATOR OF CYTOCHROME C OXIDASE 1"/>
    <property type="match status" value="1"/>
</dbReference>
<evidence type="ECO:0000256" key="6">
    <source>
        <dbReference type="HAMAP-Rule" id="MF_00693"/>
    </source>
</evidence>
<dbReference type="Gene3D" id="1.10.10.200">
    <property type="match status" value="1"/>
</dbReference>
<dbReference type="PANTHER" id="PTHR12532">
    <property type="entry name" value="TRANSLATIONAL ACTIVATOR OF CYTOCHROME C OXIDASE 1"/>
    <property type="match status" value="1"/>
</dbReference>
<comment type="caution">
    <text evidence="9">The sequence shown here is derived from an EMBL/GenBank/DDBJ whole genome shotgun (WGS) entry which is preliminary data.</text>
</comment>
<evidence type="ECO:0000256" key="1">
    <source>
        <dbReference type="ARBA" id="ARBA00008724"/>
    </source>
</evidence>
<evidence type="ECO:0000259" key="8">
    <source>
        <dbReference type="Pfam" id="PF20772"/>
    </source>
</evidence>
<dbReference type="FunFam" id="1.10.10.200:FF:000002">
    <property type="entry name" value="Probable transcriptional regulatory protein CLM62_37755"/>
    <property type="match status" value="1"/>
</dbReference>
<dbReference type="AlphaFoldDB" id="A0AAW9MYZ6"/>
<keyword evidence="5 6" id="KW-0804">Transcription</keyword>
<dbReference type="InterPro" id="IPR029072">
    <property type="entry name" value="YebC-like"/>
</dbReference>
<dbReference type="NCBIfam" id="TIGR01033">
    <property type="entry name" value="YebC/PmpR family DNA-binding transcriptional regulator"/>
    <property type="match status" value="1"/>
</dbReference>
<dbReference type="SUPFAM" id="SSF75625">
    <property type="entry name" value="YebC-like"/>
    <property type="match status" value="1"/>
</dbReference>
<accession>A0AAW9MYZ6</accession>
<dbReference type="Gene3D" id="3.30.70.980">
    <property type="match status" value="2"/>
</dbReference>
<evidence type="ECO:0000313" key="10">
    <source>
        <dbReference type="Proteomes" id="UP001357733"/>
    </source>
</evidence>
<gene>
    <name evidence="9" type="ORF">VLK81_07535</name>
</gene>
<keyword evidence="10" id="KW-1185">Reference proteome</keyword>
<dbReference type="HAMAP" id="MF_00693">
    <property type="entry name" value="Transcrip_reg_TACO1"/>
    <property type="match status" value="1"/>
</dbReference>
<protein>
    <recommendedName>
        <fullName evidence="6">Probable transcriptional regulatory protein VLK81_07535</fullName>
    </recommendedName>
</protein>
<dbReference type="InterPro" id="IPR017856">
    <property type="entry name" value="Integrase-like_N"/>
</dbReference>
<reference evidence="9 10" key="1">
    <citation type="submission" date="2024-01" db="EMBL/GenBank/DDBJ databases">
        <title>Complete genome sequence of Citroniella saccharovorans strain M6.X9, isolated from human fecal sample.</title>
        <authorList>
            <person name="Cheng G."/>
            <person name="Westerholm M."/>
            <person name="Schnurer A."/>
        </authorList>
    </citation>
    <scope>NUCLEOTIDE SEQUENCE [LARGE SCALE GENOMIC DNA]</scope>
    <source>
        <strain evidence="9 10">DSM 29873</strain>
    </source>
</reference>
<dbReference type="NCBIfam" id="NF001030">
    <property type="entry name" value="PRK00110.1"/>
    <property type="match status" value="1"/>
</dbReference>
<dbReference type="InterPro" id="IPR048300">
    <property type="entry name" value="TACO1_YebC-like_2nd/3rd_dom"/>
</dbReference>
<keyword evidence="4 6" id="KW-0238">DNA-binding</keyword>
<evidence type="ECO:0000256" key="4">
    <source>
        <dbReference type="ARBA" id="ARBA00023125"/>
    </source>
</evidence>